<proteinExistence type="predicted"/>
<evidence type="ECO:0000313" key="1">
    <source>
        <dbReference type="EMBL" id="GGG07906.1"/>
    </source>
</evidence>
<evidence type="ECO:0000313" key="2">
    <source>
        <dbReference type="Proteomes" id="UP000608420"/>
    </source>
</evidence>
<protein>
    <recommendedName>
        <fullName evidence="3">DUF2997 domain-containing protein</fullName>
    </recommendedName>
</protein>
<name>A0ABQ1W0X2_9BACL</name>
<gene>
    <name evidence="1" type="ORF">GCM10010913_32110</name>
</gene>
<dbReference type="InterPro" id="IPR021375">
    <property type="entry name" value="DUF2997"/>
</dbReference>
<dbReference type="Proteomes" id="UP000608420">
    <property type="component" value="Unassembled WGS sequence"/>
</dbReference>
<accession>A0ABQ1W0X2</accession>
<reference evidence="2" key="1">
    <citation type="journal article" date="2019" name="Int. J. Syst. Evol. Microbiol.">
        <title>The Global Catalogue of Microorganisms (GCM) 10K type strain sequencing project: providing services to taxonomists for standard genome sequencing and annotation.</title>
        <authorList>
            <consortium name="The Broad Institute Genomics Platform"/>
            <consortium name="The Broad Institute Genome Sequencing Center for Infectious Disease"/>
            <person name="Wu L."/>
            <person name="Ma J."/>
        </authorList>
    </citation>
    <scope>NUCLEOTIDE SEQUENCE [LARGE SCALE GENOMIC DNA]</scope>
    <source>
        <strain evidence="2">CGMCC 1.15420</strain>
    </source>
</reference>
<sequence>MAEKVQIRLYPDGRIEAETLGMQGEKCTDVIALLEQLLNAEVVKTNLKPEYHEIAEVKSKTRQPLKWEE</sequence>
<dbReference type="EMBL" id="BMIW01000025">
    <property type="protein sequence ID" value="GGG07906.1"/>
    <property type="molecule type" value="Genomic_DNA"/>
</dbReference>
<comment type="caution">
    <text evidence="1">The sequence shown here is derived from an EMBL/GenBank/DDBJ whole genome shotgun (WGS) entry which is preliminary data.</text>
</comment>
<organism evidence="1 2">
    <name type="scientific">Paenibacillus aceti</name>
    <dbReference type="NCBI Taxonomy" id="1820010"/>
    <lineage>
        <taxon>Bacteria</taxon>
        <taxon>Bacillati</taxon>
        <taxon>Bacillota</taxon>
        <taxon>Bacilli</taxon>
        <taxon>Bacillales</taxon>
        <taxon>Paenibacillaceae</taxon>
        <taxon>Paenibacillus</taxon>
    </lineage>
</organism>
<keyword evidence="2" id="KW-1185">Reference proteome</keyword>
<evidence type="ECO:0008006" key="3">
    <source>
        <dbReference type="Google" id="ProtNLM"/>
    </source>
</evidence>
<dbReference type="Pfam" id="PF11211">
    <property type="entry name" value="DUF2997"/>
    <property type="match status" value="1"/>
</dbReference>
<dbReference type="RefSeq" id="WP_120463711.1">
    <property type="nucleotide sequence ID" value="NZ_BMIW01000025.1"/>
</dbReference>